<name>A0A976AUR5_9BURK</name>
<reference evidence="1 2" key="1">
    <citation type="submission" date="2018-01" db="EMBL/GenBank/DDBJ databases">
        <authorList>
            <person name="Clerissi C."/>
        </authorList>
    </citation>
    <scope>NUCLEOTIDE SEQUENCE [LARGE SCALE GENOMIC DNA]</scope>
    <source>
        <strain evidence="1">Cupriavidus taiwanensis STM 8556</strain>
    </source>
</reference>
<organism evidence="1 2">
    <name type="scientific">Cupriavidus taiwanensis</name>
    <dbReference type="NCBI Taxonomy" id="164546"/>
    <lineage>
        <taxon>Bacteria</taxon>
        <taxon>Pseudomonadati</taxon>
        <taxon>Pseudomonadota</taxon>
        <taxon>Betaproteobacteria</taxon>
        <taxon>Burkholderiales</taxon>
        <taxon>Burkholderiaceae</taxon>
        <taxon>Cupriavidus</taxon>
    </lineage>
</organism>
<sequence length="55" mass="5625">MRAQGRHAAAAHAVDAPRGVALPAPCATVLPGHVRAMSGPGRVAHLRLYVHAGSH</sequence>
<gene>
    <name evidence="1" type="ORF">CBM2613_A200036</name>
</gene>
<proteinExistence type="predicted"/>
<protein>
    <submittedName>
        <fullName evidence="1">Uncharacterized protein</fullName>
    </submittedName>
</protein>
<dbReference type="EMBL" id="OFTH01000013">
    <property type="protein sequence ID" value="SOZ55858.1"/>
    <property type="molecule type" value="Genomic_DNA"/>
</dbReference>
<evidence type="ECO:0000313" key="2">
    <source>
        <dbReference type="Proteomes" id="UP000256952"/>
    </source>
</evidence>
<dbReference type="Proteomes" id="UP000256952">
    <property type="component" value="Chromosome CBM2613_a"/>
</dbReference>
<comment type="caution">
    <text evidence="1">The sequence shown here is derived from an EMBL/GenBank/DDBJ whole genome shotgun (WGS) entry which is preliminary data.</text>
</comment>
<accession>A0A976AUR5</accession>
<dbReference type="AlphaFoldDB" id="A0A976AUR5"/>
<evidence type="ECO:0000313" key="1">
    <source>
        <dbReference type="EMBL" id="SOZ55858.1"/>
    </source>
</evidence>